<dbReference type="PROSITE" id="PS00126">
    <property type="entry name" value="PDEASE_I_1"/>
    <property type="match status" value="1"/>
</dbReference>
<dbReference type="GO" id="GO:0046872">
    <property type="term" value="F:metal ion binding"/>
    <property type="evidence" value="ECO:0007669"/>
    <property type="project" value="UniProtKB-KW"/>
</dbReference>
<dbReference type="Pfam" id="PF00233">
    <property type="entry name" value="PDEase_I"/>
    <property type="match status" value="1"/>
</dbReference>
<organism evidence="5 6">
    <name type="scientific">Oncorhynchus mykiss</name>
    <name type="common">Rainbow trout</name>
    <name type="synonym">Salmo gairdneri</name>
    <dbReference type="NCBI Taxonomy" id="8022"/>
    <lineage>
        <taxon>Eukaryota</taxon>
        <taxon>Metazoa</taxon>
        <taxon>Chordata</taxon>
        <taxon>Craniata</taxon>
        <taxon>Vertebrata</taxon>
        <taxon>Euteleostomi</taxon>
        <taxon>Actinopterygii</taxon>
        <taxon>Neopterygii</taxon>
        <taxon>Teleostei</taxon>
        <taxon>Protacanthopterygii</taxon>
        <taxon>Salmoniformes</taxon>
        <taxon>Salmonidae</taxon>
        <taxon>Salmoninae</taxon>
        <taxon>Oncorhynchus</taxon>
    </lineage>
</organism>
<evidence type="ECO:0000256" key="2">
    <source>
        <dbReference type="ARBA" id="ARBA00022801"/>
    </source>
</evidence>
<dbReference type="PROSITE" id="PS51845">
    <property type="entry name" value="PDEASE_I_2"/>
    <property type="match status" value="1"/>
</dbReference>
<dbReference type="InterPro" id="IPR002073">
    <property type="entry name" value="PDEase_catalytic_dom"/>
</dbReference>
<evidence type="ECO:0000259" key="4">
    <source>
        <dbReference type="PROSITE" id="PS51845"/>
    </source>
</evidence>
<name>A0A060Z9G2_ONCMY</name>
<evidence type="ECO:0000313" key="6">
    <source>
        <dbReference type="Proteomes" id="UP000193380"/>
    </source>
</evidence>
<sequence length="89" mass="10097">MIFAAAVHDYEHTGTTNNFHIQTRSGTAILYNDRAVLENHHVSAAYRLLQDDDEMNILLNLSKDDWSIICVRAWVVEMVLATDTACFSL</sequence>
<feature type="binding site" evidence="3">
    <location>
        <position position="9"/>
    </location>
    <ligand>
        <name>Zn(2+)</name>
        <dbReference type="ChEBI" id="CHEBI:29105"/>
        <label>1</label>
    </ligand>
</feature>
<dbReference type="GO" id="GO:0007165">
    <property type="term" value="P:signal transduction"/>
    <property type="evidence" value="ECO:0007669"/>
    <property type="project" value="InterPro"/>
</dbReference>
<keyword evidence="1 3" id="KW-0479">Metal-binding</keyword>
<dbReference type="InterPro" id="IPR023088">
    <property type="entry name" value="PDEase"/>
</dbReference>
<dbReference type="Gene3D" id="1.10.1300.10">
    <property type="entry name" value="3'5'-cyclic nucleotide phosphodiesterase, catalytic domain"/>
    <property type="match status" value="1"/>
</dbReference>
<evidence type="ECO:0000256" key="1">
    <source>
        <dbReference type="ARBA" id="ARBA00022723"/>
    </source>
</evidence>
<feature type="binding site" evidence="3">
    <location>
        <position position="8"/>
    </location>
    <ligand>
        <name>Zn(2+)</name>
        <dbReference type="ChEBI" id="CHEBI:29105"/>
        <label>1</label>
    </ligand>
</feature>
<keyword evidence="2" id="KW-0378">Hydrolase</keyword>
<dbReference type="GO" id="GO:0004114">
    <property type="term" value="F:3',5'-cyclic-nucleotide phosphodiesterase activity"/>
    <property type="evidence" value="ECO:0007669"/>
    <property type="project" value="InterPro"/>
</dbReference>
<evidence type="ECO:0000256" key="3">
    <source>
        <dbReference type="PIRSR" id="PIRSR623088-3"/>
    </source>
</evidence>
<dbReference type="PRINTS" id="PR00387">
    <property type="entry name" value="PDIESTERASE1"/>
</dbReference>
<feature type="domain" description="PDEase" evidence="4">
    <location>
        <begin position="1"/>
        <end position="89"/>
    </location>
</feature>
<dbReference type="InterPro" id="IPR036971">
    <property type="entry name" value="PDEase_catalytic_dom_sf"/>
</dbReference>
<dbReference type="SUPFAM" id="SSF109604">
    <property type="entry name" value="HD-domain/PDEase-like"/>
    <property type="match status" value="1"/>
</dbReference>
<dbReference type="PANTHER" id="PTHR11347">
    <property type="entry name" value="CYCLIC NUCLEOTIDE PHOSPHODIESTERASE"/>
    <property type="match status" value="1"/>
</dbReference>
<dbReference type="AlphaFoldDB" id="A0A060Z9G2"/>
<dbReference type="Proteomes" id="UP000193380">
    <property type="component" value="Unassembled WGS sequence"/>
</dbReference>
<reference evidence="5" key="2">
    <citation type="submission" date="2014-03" db="EMBL/GenBank/DDBJ databases">
        <authorList>
            <person name="Genoscope - CEA"/>
        </authorList>
    </citation>
    <scope>NUCLEOTIDE SEQUENCE</scope>
</reference>
<dbReference type="STRING" id="8022.A0A060Z9G2"/>
<proteinExistence type="predicted"/>
<feature type="binding site" evidence="3">
    <location>
        <position position="9"/>
    </location>
    <ligand>
        <name>Zn(2+)</name>
        <dbReference type="ChEBI" id="CHEBI:29105"/>
        <label>2</label>
    </ligand>
</feature>
<reference evidence="5" key="1">
    <citation type="journal article" date="2014" name="Nat. Commun.">
        <title>The rainbow trout genome provides novel insights into evolution after whole-genome duplication in vertebrates.</title>
        <authorList>
            <person name="Berthelot C."/>
            <person name="Brunet F."/>
            <person name="Chalopin D."/>
            <person name="Juanchich A."/>
            <person name="Bernard M."/>
            <person name="Noel B."/>
            <person name="Bento P."/>
            <person name="Da Silva C."/>
            <person name="Labadie K."/>
            <person name="Alberti A."/>
            <person name="Aury J.M."/>
            <person name="Louis A."/>
            <person name="Dehais P."/>
            <person name="Bardou P."/>
            <person name="Montfort J."/>
            <person name="Klopp C."/>
            <person name="Cabau C."/>
            <person name="Gaspin C."/>
            <person name="Thorgaard G.H."/>
            <person name="Boussaha M."/>
            <person name="Quillet E."/>
            <person name="Guyomard R."/>
            <person name="Galiana D."/>
            <person name="Bobe J."/>
            <person name="Volff J.N."/>
            <person name="Genet C."/>
            <person name="Wincker P."/>
            <person name="Jaillon O."/>
            <person name="Roest Crollius H."/>
            <person name="Guiguen Y."/>
        </authorList>
    </citation>
    <scope>NUCLEOTIDE SEQUENCE [LARGE SCALE GENOMIC DNA]</scope>
</reference>
<accession>A0A060Z9G2</accession>
<dbReference type="InterPro" id="IPR023174">
    <property type="entry name" value="PDEase_CS"/>
</dbReference>
<evidence type="ECO:0000313" key="5">
    <source>
        <dbReference type="EMBL" id="CDR00517.1"/>
    </source>
</evidence>
<protein>
    <recommendedName>
        <fullName evidence="4">PDEase domain-containing protein</fullName>
    </recommendedName>
</protein>
<dbReference type="EMBL" id="FR957815">
    <property type="protein sequence ID" value="CDR00517.1"/>
    <property type="molecule type" value="Genomic_DNA"/>
</dbReference>
<gene>
    <name evidence="5" type="ORF">GSONMT00049760001</name>
</gene>
<dbReference type="PaxDb" id="8022-A0A060Z9G2"/>